<feature type="transmembrane region" description="Helical" evidence="2">
    <location>
        <begin position="206"/>
        <end position="224"/>
    </location>
</feature>
<dbReference type="OrthoDB" id="10039052at2759"/>
<reference evidence="3 4" key="1">
    <citation type="submission" date="2018-11" db="EMBL/GenBank/DDBJ databases">
        <authorList>
            <consortium name="Pathogen Informatics"/>
        </authorList>
    </citation>
    <scope>NUCLEOTIDE SEQUENCE [LARGE SCALE GENOMIC DNA]</scope>
</reference>
<evidence type="ECO:0008006" key="5">
    <source>
        <dbReference type="Google" id="ProtNLM"/>
    </source>
</evidence>
<dbReference type="Proteomes" id="UP000271889">
    <property type="component" value="Unassembled WGS sequence"/>
</dbReference>
<dbReference type="EMBL" id="UYRV01007571">
    <property type="protein sequence ID" value="VDK54750.1"/>
    <property type="molecule type" value="Genomic_DNA"/>
</dbReference>
<protein>
    <recommendedName>
        <fullName evidence="5">SAM domain-containing protein</fullName>
    </recommendedName>
</protein>
<feature type="non-terminal residue" evidence="3">
    <location>
        <position position="1"/>
    </location>
</feature>
<keyword evidence="4" id="KW-1185">Reference proteome</keyword>
<accession>A0A3P6RJ81</accession>
<keyword evidence="2" id="KW-0472">Membrane</keyword>
<dbReference type="AlphaFoldDB" id="A0A3P6RJ81"/>
<proteinExistence type="predicted"/>
<name>A0A3P6RJ81_CYLGO</name>
<dbReference type="InterPro" id="IPR013761">
    <property type="entry name" value="SAM/pointed_sf"/>
</dbReference>
<gene>
    <name evidence="3" type="ORF">CGOC_LOCUS3098</name>
</gene>
<sequence length="236" mass="26328">IDNILSSFGGAVCRESVFAANYEPQVAVFLRDRRSQALTLQLTSPISSRQSSEKEREDSPLEYKTESECLNMSQWLATTIGISTADAAVVGQILTTSGFDRPTQLYGCLTAREMSILGIDKSIQHQILSYLSTVDDPRPNANNYNYVSDWLCSLELTDYLGNFVIAGLKSMLVVRTAELSRKHLEKLFLKTMYFFPGEATLQCFDIVVVTLWVLGPFALLSMFFECMTISSANIVL</sequence>
<organism evidence="3 4">
    <name type="scientific">Cylicostephanus goldi</name>
    <name type="common">Nematode worm</name>
    <dbReference type="NCBI Taxonomy" id="71465"/>
    <lineage>
        <taxon>Eukaryota</taxon>
        <taxon>Metazoa</taxon>
        <taxon>Ecdysozoa</taxon>
        <taxon>Nematoda</taxon>
        <taxon>Chromadorea</taxon>
        <taxon>Rhabditida</taxon>
        <taxon>Rhabditina</taxon>
        <taxon>Rhabditomorpha</taxon>
        <taxon>Strongyloidea</taxon>
        <taxon>Strongylidae</taxon>
        <taxon>Cylicostephanus</taxon>
    </lineage>
</organism>
<evidence type="ECO:0000256" key="1">
    <source>
        <dbReference type="SAM" id="MobiDB-lite"/>
    </source>
</evidence>
<keyword evidence="2" id="KW-1133">Transmembrane helix</keyword>
<feature type="compositionally biased region" description="Basic and acidic residues" evidence="1">
    <location>
        <begin position="51"/>
        <end position="63"/>
    </location>
</feature>
<keyword evidence="2" id="KW-0812">Transmembrane</keyword>
<evidence type="ECO:0000256" key="2">
    <source>
        <dbReference type="SAM" id="Phobius"/>
    </source>
</evidence>
<feature type="region of interest" description="Disordered" evidence="1">
    <location>
        <begin position="44"/>
        <end position="63"/>
    </location>
</feature>
<dbReference type="Gene3D" id="1.10.150.50">
    <property type="entry name" value="Transcription Factor, Ets-1"/>
    <property type="match status" value="1"/>
</dbReference>
<evidence type="ECO:0000313" key="4">
    <source>
        <dbReference type="Proteomes" id="UP000271889"/>
    </source>
</evidence>
<evidence type="ECO:0000313" key="3">
    <source>
        <dbReference type="EMBL" id="VDK54750.1"/>
    </source>
</evidence>